<name>A0AAV6TKB8_9ARAC</name>
<comment type="caution">
    <text evidence="1">The sequence shown here is derived from an EMBL/GenBank/DDBJ whole genome shotgun (WGS) entry which is preliminary data.</text>
</comment>
<dbReference type="AlphaFoldDB" id="A0AAV6TKB8"/>
<keyword evidence="2" id="KW-1185">Reference proteome</keyword>
<evidence type="ECO:0008006" key="3">
    <source>
        <dbReference type="Google" id="ProtNLM"/>
    </source>
</evidence>
<evidence type="ECO:0000313" key="1">
    <source>
        <dbReference type="EMBL" id="KAG8171830.1"/>
    </source>
</evidence>
<evidence type="ECO:0000313" key="2">
    <source>
        <dbReference type="Proteomes" id="UP000827092"/>
    </source>
</evidence>
<protein>
    <recommendedName>
        <fullName evidence="3">Nudix hydrolase domain-containing protein</fullName>
    </recommendedName>
</protein>
<proteinExistence type="predicted"/>
<gene>
    <name evidence="1" type="ORF">JTE90_016267</name>
</gene>
<dbReference type="Proteomes" id="UP000827092">
    <property type="component" value="Unassembled WGS sequence"/>
</dbReference>
<organism evidence="1 2">
    <name type="scientific">Oedothorax gibbosus</name>
    <dbReference type="NCBI Taxonomy" id="931172"/>
    <lineage>
        <taxon>Eukaryota</taxon>
        <taxon>Metazoa</taxon>
        <taxon>Ecdysozoa</taxon>
        <taxon>Arthropoda</taxon>
        <taxon>Chelicerata</taxon>
        <taxon>Arachnida</taxon>
        <taxon>Araneae</taxon>
        <taxon>Araneomorphae</taxon>
        <taxon>Entelegynae</taxon>
        <taxon>Araneoidea</taxon>
        <taxon>Linyphiidae</taxon>
        <taxon>Erigoninae</taxon>
        <taxon>Oedothorax</taxon>
    </lineage>
</organism>
<reference evidence="1 2" key="1">
    <citation type="journal article" date="2022" name="Nat. Ecol. Evol.">
        <title>A masculinizing supergene underlies an exaggerated male reproductive morph in a spider.</title>
        <authorList>
            <person name="Hendrickx F."/>
            <person name="De Corte Z."/>
            <person name="Sonet G."/>
            <person name="Van Belleghem S.M."/>
            <person name="Kostlbacher S."/>
            <person name="Vangestel C."/>
        </authorList>
    </citation>
    <scope>NUCLEOTIDE SEQUENCE [LARGE SCALE GENOMIC DNA]</scope>
    <source>
        <strain evidence="1">W744_W776</strain>
    </source>
</reference>
<dbReference type="EMBL" id="JAFNEN010003497">
    <property type="protein sequence ID" value="KAG8171830.1"/>
    <property type="molecule type" value="Genomic_DNA"/>
</dbReference>
<accession>A0AAV6TKB8</accession>
<sequence length="237" mass="28210">MAKNKFNTSYGIVAKTLDNLVVVLQRKVPYCVQDYFITLQYTTQPPCHFPDIREQFERECLPHLKEYEKWDYQRFMAGDMFEDQYDFPHGQCHPKNTSKYKKFVAAFREFREESGFHFKMSNAHLDTLSMKKLSFMGCDGYHYEQYYFILDNVVGLKRHSYFNSFGNSSTSENKIKSWNDDSLVYDGKLLPIKVAYRKLFEQQTIKKDGKHECLYTAFDPKITTFWEHAKRSFKVQG</sequence>